<evidence type="ECO:0000256" key="1">
    <source>
        <dbReference type="ARBA" id="ARBA00009005"/>
    </source>
</evidence>
<dbReference type="PANTHER" id="PTHR48104">
    <property type="entry name" value="METACASPASE-4"/>
    <property type="match status" value="1"/>
</dbReference>
<accession>A0AAD6VJF8</accession>
<feature type="domain" description="Peptidase C14 caspase" evidence="2">
    <location>
        <begin position="11"/>
        <end position="293"/>
    </location>
</feature>
<name>A0AAD6VJF8_9AGAR</name>
<dbReference type="InterPro" id="IPR011600">
    <property type="entry name" value="Pept_C14_caspase"/>
</dbReference>
<evidence type="ECO:0000259" key="2">
    <source>
        <dbReference type="Pfam" id="PF00656"/>
    </source>
</evidence>
<comment type="caution">
    <text evidence="3">The sequence shown here is derived from an EMBL/GenBank/DDBJ whole genome shotgun (WGS) entry which is preliminary data.</text>
</comment>
<dbReference type="GO" id="GO:0004197">
    <property type="term" value="F:cysteine-type endopeptidase activity"/>
    <property type="evidence" value="ECO:0007669"/>
    <property type="project" value="InterPro"/>
</dbReference>
<proteinExistence type="inferred from homology"/>
<evidence type="ECO:0000313" key="3">
    <source>
        <dbReference type="EMBL" id="KAJ7208664.1"/>
    </source>
</evidence>
<dbReference type="PANTHER" id="PTHR48104:SF30">
    <property type="entry name" value="METACASPASE-1"/>
    <property type="match status" value="1"/>
</dbReference>
<dbReference type="GO" id="GO:0005737">
    <property type="term" value="C:cytoplasm"/>
    <property type="evidence" value="ECO:0007669"/>
    <property type="project" value="TreeGrafter"/>
</dbReference>
<reference evidence="3" key="1">
    <citation type="submission" date="2023-03" db="EMBL/GenBank/DDBJ databases">
        <title>Massive genome expansion in bonnet fungi (Mycena s.s.) driven by repeated elements and novel gene families across ecological guilds.</title>
        <authorList>
            <consortium name="Lawrence Berkeley National Laboratory"/>
            <person name="Harder C.B."/>
            <person name="Miyauchi S."/>
            <person name="Viragh M."/>
            <person name="Kuo A."/>
            <person name="Thoen E."/>
            <person name="Andreopoulos B."/>
            <person name="Lu D."/>
            <person name="Skrede I."/>
            <person name="Drula E."/>
            <person name="Henrissat B."/>
            <person name="Morin E."/>
            <person name="Kohler A."/>
            <person name="Barry K."/>
            <person name="LaButti K."/>
            <person name="Morin E."/>
            <person name="Salamov A."/>
            <person name="Lipzen A."/>
            <person name="Mereny Z."/>
            <person name="Hegedus B."/>
            <person name="Baldrian P."/>
            <person name="Stursova M."/>
            <person name="Weitz H."/>
            <person name="Taylor A."/>
            <person name="Grigoriev I.V."/>
            <person name="Nagy L.G."/>
            <person name="Martin F."/>
            <person name="Kauserud H."/>
        </authorList>
    </citation>
    <scope>NUCLEOTIDE SEQUENCE</scope>
    <source>
        <strain evidence="3">9144</strain>
    </source>
</reference>
<dbReference type="EMBL" id="JARJCW010000033">
    <property type="protein sequence ID" value="KAJ7208664.1"/>
    <property type="molecule type" value="Genomic_DNA"/>
</dbReference>
<dbReference type="Gene3D" id="3.40.50.1460">
    <property type="match status" value="1"/>
</dbReference>
<gene>
    <name evidence="3" type="ORF">GGX14DRAFT_543416</name>
</gene>
<dbReference type="Pfam" id="PF00656">
    <property type="entry name" value="Peptidase_C14"/>
    <property type="match status" value="1"/>
</dbReference>
<evidence type="ECO:0000313" key="4">
    <source>
        <dbReference type="Proteomes" id="UP001219525"/>
    </source>
</evidence>
<keyword evidence="4" id="KW-1185">Reference proteome</keyword>
<organism evidence="3 4">
    <name type="scientific">Mycena pura</name>
    <dbReference type="NCBI Taxonomy" id="153505"/>
    <lineage>
        <taxon>Eukaryota</taxon>
        <taxon>Fungi</taxon>
        <taxon>Dikarya</taxon>
        <taxon>Basidiomycota</taxon>
        <taxon>Agaricomycotina</taxon>
        <taxon>Agaricomycetes</taxon>
        <taxon>Agaricomycetidae</taxon>
        <taxon>Agaricales</taxon>
        <taxon>Marasmiineae</taxon>
        <taxon>Mycenaceae</taxon>
        <taxon>Mycena</taxon>
    </lineage>
</organism>
<dbReference type="Proteomes" id="UP001219525">
    <property type="component" value="Unassembled WGS sequence"/>
</dbReference>
<dbReference type="AlphaFoldDB" id="A0AAD6VJF8"/>
<sequence length="661" mass="74060">MADTFPSKNIFALVVGIDKYKSDDITMLKGAVNDAKSFQAYLEKRLKVPRSNIISLTDSSATRKKILNTFQSHLLYNKSIPITGEAVMIFFFAGHGSSATAPKNLLNDETVETICPVDERTTDENGKYVHAIPDYILGRLVFRLCEKKGRNIILIFDSCHSGGHDRDSDVHVRTPKNSSGDIPAKLDQKLWNDISDPKHENSALNQDFRIWRHASANFVLLAACRDDQKARESEDNEGGSFNDSSKGFRGHFSKRLIDRLNALDAASLKNTTYEELVNGLGRLRGEQEQTPQCRGARRNWLVFQNAAPAGGQLVFPLVRKTSSGTKGQKSSSASKSSTYRELFSVAIGSVAGVVADTRFTVIGRDKNDLGTLVVHSIKINETVLVRKLEDGGSDPFQPDARVLIKNWNETRLSVFTLEKTLIKAVSGLCWSHSLTEDAADILLDKKGEKFMVTYRKGSTAMRKLHSEHPFRLQANRLEDVLDGIAHFNYFLNRDRDSFLSKKVELRMYHLKGAYPTREVDGDNIIADRRALLKNDRNAWYGFEIYNASGVDLFPYLFYFDPARHTITVWYQPGSSKASLNGRGGTVAIGMGGEPAFAFWIGSSNHGFLKLFISTHHLNLDWIQQTTSPFDPDFRFYGTARDGGMEKIIEDWSAFRVTVVVT</sequence>
<comment type="similarity">
    <text evidence="1">Belongs to the peptidase C14B family.</text>
</comment>
<dbReference type="GO" id="GO:0006508">
    <property type="term" value="P:proteolysis"/>
    <property type="evidence" value="ECO:0007669"/>
    <property type="project" value="InterPro"/>
</dbReference>
<protein>
    <submittedName>
        <fullName evidence="3">Caspase domain-containing protein</fullName>
    </submittedName>
</protein>
<dbReference type="InterPro" id="IPR050452">
    <property type="entry name" value="Metacaspase"/>
</dbReference>